<dbReference type="SMART" id="SM00448">
    <property type="entry name" value="REC"/>
    <property type="match status" value="1"/>
</dbReference>
<dbReference type="SUPFAM" id="SSF55073">
    <property type="entry name" value="Nucleotide cyclase"/>
    <property type="match status" value="1"/>
</dbReference>
<dbReference type="GO" id="GO:1902201">
    <property type="term" value="P:negative regulation of bacterial-type flagellum-dependent cell motility"/>
    <property type="evidence" value="ECO:0007669"/>
    <property type="project" value="TreeGrafter"/>
</dbReference>
<protein>
    <recommendedName>
        <fullName evidence="1">diguanylate cyclase</fullName>
        <ecNumber evidence="1">2.7.7.65</ecNumber>
    </recommendedName>
</protein>
<evidence type="ECO:0000259" key="5">
    <source>
        <dbReference type="PROSITE" id="PS50887"/>
    </source>
</evidence>
<comment type="catalytic activity">
    <reaction evidence="2">
        <text>2 GTP = 3',3'-c-di-GMP + 2 diphosphate</text>
        <dbReference type="Rhea" id="RHEA:24898"/>
        <dbReference type="ChEBI" id="CHEBI:33019"/>
        <dbReference type="ChEBI" id="CHEBI:37565"/>
        <dbReference type="ChEBI" id="CHEBI:58805"/>
        <dbReference type="EC" id="2.7.7.65"/>
    </reaction>
</comment>
<organism evidence="6 7">
    <name type="scientific">Candidatus Methylumidiphilus alinenensis</name>
    <dbReference type="NCBI Taxonomy" id="2202197"/>
    <lineage>
        <taxon>Bacteria</taxon>
        <taxon>Pseudomonadati</taxon>
        <taxon>Pseudomonadota</taxon>
        <taxon>Gammaproteobacteria</taxon>
        <taxon>Methylococcales</taxon>
        <taxon>Candidatus Methylumidiphilus</taxon>
    </lineage>
</organism>
<evidence type="ECO:0000313" key="6">
    <source>
        <dbReference type="EMBL" id="PZN75657.1"/>
    </source>
</evidence>
<evidence type="ECO:0000256" key="2">
    <source>
        <dbReference type="ARBA" id="ARBA00034247"/>
    </source>
</evidence>
<dbReference type="Pfam" id="PF00072">
    <property type="entry name" value="Response_reg"/>
    <property type="match status" value="1"/>
</dbReference>
<evidence type="ECO:0000256" key="3">
    <source>
        <dbReference type="PROSITE-ProRule" id="PRU00169"/>
    </source>
</evidence>
<dbReference type="InterPro" id="IPR011006">
    <property type="entry name" value="CheY-like_superfamily"/>
</dbReference>
<dbReference type="InterPro" id="IPR029787">
    <property type="entry name" value="Nucleotide_cyclase"/>
</dbReference>
<dbReference type="InterPro" id="IPR001789">
    <property type="entry name" value="Sig_transdc_resp-reg_receiver"/>
</dbReference>
<dbReference type="Gene3D" id="3.40.50.2300">
    <property type="match status" value="1"/>
</dbReference>
<dbReference type="NCBIfam" id="TIGR00254">
    <property type="entry name" value="GGDEF"/>
    <property type="match status" value="1"/>
</dbReference>
<dbReference type="Gene3D" id="3.30.70.270">
    <property type="match status" value="1"/>
</dbReference>
<name>A0A2W4SYV4_9GAMM</name>
<dbReference type="InterPro" id="IPR050469">
    <property type="entry name" value="Diguanylate_Cyclase"/>
</dbReference>
<dbReference type="GO" id="GO:0005886">
    <property type="term" value="C:plasma membrane"/>
    <property type="evidence" value="ECO:0007669"/>
    <property type="project" value="TreeGrafter"/>
</dbReference>
<reference evidence="6 7" key="1">
    <citation type="journal article" date="2018" name="Aquat. Microb. Ecol.">
        <title>Gammaproteobacterial methanotrophs dominate.</title>
        <authorList>
            <person name="Rissanen A.J."/>
            <person name="Saarenheimo J."/>
            <person name="Tiirola M."/>
            <person name="Peura S."/>
            <person name="Aalto S.L."/>
            <person name="Karvinen A."/>
            <person name="Nykanen H."/>
        </authorList>
    </citation>
    <scope>NUCLEOTIDE SEQUENCE [LARGE SCALE GENOMIC DNA]</scope>
    <source>
        <strain evidence="6">AMbin10</strain>
    </source>
</reference>
<evidence type="ECO:0000259" key="4">
    <source>
        <dbReference type="PROSITE" id="PS50110"/>
    </source>
</evidence>
<dbReference type="AlphaFoldDB" id="A0A2W4SYV4"/>
<dbReference type="PROSITE" id="PS50887">
    <property type="entry name" value="GGDEF"/>
    <property type="match status" value="1"/>
</dbReference>
<dbReference type="InterPro" id="IPR000160">
    <property type="entry name" value="GGDEF_dom"/>
</dbReference>
<feature type="modified residue" description="4-aspartylphosphate" evidence="3">
    <location>
        <position position="71"/>
    </location>
</feature>
<evidence type="ECO:0000256" key="1">
    <source>
        <dbReference type="ARBA" id="ARBA00012528"/>
    </source>
</evidence>
<dbReference type="CDD" id="cd01949">
    <property type="entry name" value="GGDEF"/>
    <property type="match status" value="1"/>
</dbReference>
<sequence>MSSGLILPGEGVSSVVKHALVILLVEDSPFTAEAVRRLLSDEADIHFHYCSDPFKALEMAEKVDPSVILLDVAMPEIDGFTLCRFLRAHPRTRDKPVIMLFGSDEPLVKVQAFVAGADDYLIKLPDKIELIARLRHHSNAYFVKMERDKAKMALRIGQARIDFLSGQVTELTRNDLLTGLANRKTFEERCNELWSLAVRNNIPISLLMMDLDYFRLFNEHYGHPKGDETIRTITGVFRQSIRRPSDVLARLTGEKFTALLPATHAEGAIHVAELVRSGVENLEIPHCKSEVAYHLTISLGVANAIPSHGTKIDALLKLAEDCLDKSKEAGRNRLHIAHLDESDMPVNL</sequence>
<dbReference type="SMART" id="SM00267">
    <property type="entry name" value="GGDEF"/>
    <property type="match status" value="1"/>
</dbReference>
<dbReference type="Proteomes" id="UP000249396">
    <property type="component" value="Unassembled WGS sequence"/>
</dbReference>
<dbReference type="EC" id="2.7.7.65" evidence="1"/>
<accession>A0A2W4SYV4</accession>
<dbReference type="GO" id="GO:0043709">
    <property type="term" value="P:cell adhesion involved in single-species biofilm formation"/>
    <property type="evidence" value="ECO:0007669"/>
    <property type="project" value="TreeGrafter"/>
</dbReference>
<dbReference type="Pfam" id="PF00990">
    <property type="entry name" value="GGDEF"/>
    <property type="match status" value="1"/>
</dbReference>
<gene>
    <name evidence="6" type="ORF">DM484_18195</name>
</gene>
<keyword evidence="3" id="KW-0597">Phosphoprotein</keyword>
<feature type="domain" description="Response regulatory" evidence="4">
    <location>
        <begin position="21"/>
        <end position="138"/>
    </location>
</feature>
<dbReference type="GO" id="GO:0052621">
    <property type="term" value="F:diguanylate cyclase activity"/>
    <property type="evidence" value="ECO:0007669"/>
    <property type="project" value="UniProtKB-EC"/>
</dbReference>
<evidence type="ECO:0000313" key="7">
    <source>
        <dbReference type="Proteomes" id="UP000249396"/>
    </source>
</evidence>
<comment type="caution">
    <text evidence="6">The sequence shown here is derived from an EMBL/GenBank/DDBJ whole genome shotgun (WGS) entry which is preliminary data.</text>
</comment>
<dbReference type="PROSITE" id="PS50110">
    <property type="entry name" value="RESPONSE_REGULATORY"/>
    <property type="match status" value="1"/>
</dbReference>
<dbReference type="InterPro" id="IPR043128">
    <property type="entry name" value="Rev_trsase/Diguanyl_cyclase"/>
</dbReference>
<feature type="domain" description="GGDEF" evidence="5">
    <location>
        <begin position="202"/>
        <end position="339"/>
    </location>
</feature>
<dbReference type="SUPFAM" id="SSF52172">
    <property type="entry name" value="CheY-like"/>
    <property type="match status" value="1"/>
</dbReference>
<dbReference type="PANTHER" id="PTHR45138">
    <property type="entry name" value="REGULATORY COMPONENTS OF SENSORY TRANSDUCTION SYSTEM"/>
    <property type="match status" value="1"/>
</dbReference>
<dbReference type="GO" id="GO:0000160">
    <property type="term" value="P:phosphorelay signal transduction system"/>
    <property type="evidence" value="ECO:0007669"/>
    <property type="project" value="InterPro"/>
</dbReference>
<proteinExistence type="predicted"/>
<dbReference type="PANTHER" id="PTHR45138:SF9">
    <property type="entry name" value="DIGUANYLATE CYCLASE DGCM-RELATED"/>
    <property type="match status" value="1"/>
</dbReference>
<dbReference type="EMBL" id="QJPH01000380">
    <property type="protein sequence ID" value="PZN75657.1"/>
    <property type="molecule type" value="Genomic_DNA"/>
</dbReference>